<feature type="non-terminal residue" evidence="1">
    <location>
        <position position="79"/>
    </location>
</feature>
<protein>
    <submittedName>
        <fullName evidence="1">22508_t:CDS:1</fullName>
    </submittedName>
</protein>
<reference evidence="1" key="1">
    <citation type="submission" date="2021-06" db="EMBL/GenBank/DDBJ databases">
        <authorList>
            <person name="Kallberg Y."/>
            <person name="Tangrot J."/>
            <person name="Rosling A."/>
        </authorList>
    </citation>
    <scope>NUCLEOTIDE SEQUENCE</scope>
    <source>
        <strain evidence="1">MA461A</strain>
    </source>
</reference>
<name>A0ACA9S0Y4_9GLOM</name>
<dbReference type="Proteomes" id="UP000789920">
    <property type="component" value="Unassembled WGS sequence"/>
</dbReference>
<organism evidence="1 2">
    <name type="scientific">Racocetra persica</name>
    <dbReference type="NCBI Taxonomy" id="160502"/>
    <lineage>
        <taxon>Eukaryota</taxon>
        <taxon>Fungi</taxon>
        <taxon>Fungi incertae sedis</taxon>
        <taxon>Mucoromycota</taxon>
        <taxon>Glomeromycotina</taxon>
        <taxon>Glomeromycetes</taxon>
        <taxon>Diversisporales</taxon>
        <taxon>Gigasporaceae</taxon>
        <taxon>Racocetra</taxon>
    </lineage>
</organism>
<gene>
    <name evidence="1" type="ORF">RPERSI_LOCUS25377</name>
</gene>
<dbReference type="EMBL" id="CAJVQC010083781">
    <property type="protein sequence ID" value="CAG8820544.1"/>
    <property type="molecule type" value="Genomic_DNA"/>
</dbReference>
<evidence type="ECO:0000313" key="2">
    <source>
        <dbReference type="Proteomes" id="UP000789920"/>
    </source>
</evidence>
<proteinExistence type="predicted"/>
<feature type="non-terminal residue" evidence="1">
    <location>
        <position position="1"/>
    </location>
</feature>
<accession>A0ACA9S0Y4</accession>
<evidence type="ECO:0000313" key="1">
    <source>
        <dbReference type="EMBL" id="CAG8820544.1"/>
    </source>
</evidence>
<keyword evidence="2" id="KW-1185">Reference proteome</keyword>
<comment type="caution">
    <text evidence="1">The sequence shown here is derived from an EMBL/GenBank/DDBJ whole genome shotgun (WGS) entry which is preliminary data.</text>
</comment>
<sequence>LLEQPSLEYLMKALKFIADGNTATKIGDTKIGYPSSSPTPSTTTSQAPLRGSSYDPAAVFFLELMINVTLQNRDRIQHL</sequence>